<dbReference type="GO" id="GO:0005886">
    <property type="term" value="C:plasma membrane"/>
    <property type="evidence" value="ECO:0007669"/>
    <property type="project" value="UniProtKB-SubCell"/>
</dbReference>
<reference evidence="9 10" key="1">
    <citation type="submission" date="2021-10" db="EMBL/GenBank/DDBJ databases">
        <title>Anaerobic single-cell dispensing facilitates the cultivation of human gut bacteria.</title>
        <authorList>
            <person name="Afrizal A."/>
        </authorList>
    </citation>
    <scope>NUCLEOTIDE SEQUENCE [LARGE SCALE GENOMIC DNA]</scope>
    <source>
        <strain evidence="9 10">CLA-AA-H224</strain>
    </source>
</reference>
<keyword evidence="7 8" id="KW-0472">Membrane</keyword>
<comment type="caution">
    <text evidence="9">The sequence shown here is derived from an EMBL/GenBank/DDBJ whole genome shotgun (WGS) entry which is preliminary data.</text>
</comment>
<comment type="subcellular location">
    <subcellularLocation>
        <location evidence="1">Cell membrane</location>
        <topology evidence="1">Multi-pass membrane protein</topology>
    </subcellularLocation>
</comment>
<dbReference type="Pfam" id="PF04093">
    <property type="entry name" value="MreD"/>
    <property type="match status" value="1"/>
</dbReference>
<protein>
    <submittedName>
        <fullName evidence="9">Rod shape-determining protein MreD</fullName>
    </submittedName>
</protein>
<keyword evidence="3" id="KW-1003">Cell membrane</keyword>
<evidence type="ECO:0000256" key="1">
    <source>
        <dbReference type="ARBA" id="ARBA00004651"/>
    </source>
</evidence>
<evidence type="ECO:0000313" key="10">
    <source>
        <dbReference type="Proteomes" id="UP001198200"/>
    </source>
</evidence>
<gene>
    <name evidence="9" type="primary">mreD</name>
    <name evidence="9" type="ORF">LKD48_04930</name>
</gene>
<feature type="transmembrane region" description="Helical" evidence="8">
    <location>
        <begin position="138"/>
        <end position="157"/>
    </location>
</feature>
<sequence length="176" mass="19652">MKIKILRVVLCIVLAVSCFMLQSNFTRIIPILTAAPNLLLIVTFSVGFLKGRMWGMLTGLGCGLLLDSFSGGVLGYYTLIFIYIGYFNGIFTRVLAHDMVVMPVLLCSANELIYSVYIYVFSFLLFGRVNIADYIKNLALPELLMTAIATIIVYGVIMTVDRHLTEAEKKGEKRFA</sequence>
<keyword evidence="6 8" id="KW-1133">Transmembrane helix</keyword>
<dbReference type="RefSeq" id="WP_118612873.1">
    <property type="nucleotide sequence ID" value="NZ_JAJEQN010000009.1"/>
</dbReference>
<evidence type="ECO:0000256" key="6">
    <source>
        <dbReference type="ARBA" id="ARBA00022989"/>
    </source>
</evidence>
<keyword evidence="5" id="KW-0133">Cell shape</keyword>
<organism evidence="9 10">
    <name type="scientific">Anthropogastromicrobium aceti</name>
    <dbReference type="NCBI Taxonomy" id="2981768"/>
    <lineage>
        <taxon>Bacteria</taxon>
        <taxon>Bacillati</taxon>
        <taxon>Bacillota</taxon>
        <taxon>Clostridia</taxon>
        <taxon>Lachnospirales</taxon>
        <taxon>Lachnospiraceae</taxon>
        <taxon>Anthropogastromicrobium</taxon>
    </lineage>
</organism>
<accession>A0AAE3JBN7</accession>
<dbReference type="PROSITE" id="PS51257">
    <property type="entry name" value="PROKAR_LIPOPROTEIN"/>
    <property type="match status" value="1"/>
</dbReference>
<evidence type="ECO:0000256" key="4">
    <source>
        <dbReference type="ARBA" id="ARBA00022692"/>
    </source>
</evidence>
<dbReference type="Proteomes" id="UP001198200">
    <property type="component" value="Unassembled WGS sequence"/>
</dbReference>
<feature type="transmembrane region" description="Helical" evidence="8">
    <location>
        <begin position="5"/>
        <end position="22"/>
    </location>
</feature>
<evidence type="ECO:0000256" key="2">
    <source>
        <dbReference type="ARBA" id="ARBA00007776"/>
    </source>
</evidence>
<evidence type="ECO:0000256" key="5">
    <source>
        <dbReference type="ARBA" id="ARBA00022960"/>
    </source>
</evidence>
<evidence type="ECO:0000256" key="7">
    <source>
        <dbReference type="ARBA" id="ARBA00023136"/>
    </source>
</evidence>
<feature type="transmembrane region" description="Helical" evidence="8">
    <location>
        <begin position="99"/>
        <end position="126"/>
    </location>
</feature>
<feature type="transmembrane region" description="Helical" evidence="8">
    <location>
        <begin position="61"/>
        <end position="87"/>
    </location>
</feature>
<keyword evidence="10" id="KW-1185">Reference proteome</keyword>
<evidence type="ECO:0000256" key="3">
    <source>
        <dbReference type="ARBA" id="ARBA00022475"/>
    </source>
</evidence>
<evidence type="ECO:0000256" key="8">
    <source>
        <dbReference type="SAM" id="Phobius"/>
    </source>
</evidence>
<dbReference type="EMBL" id="JAJEQN010000009">
    <property type="protein sequence ID" value="MCC2220991.1"/>
    <property type="molecule type" value="Genomic_DNA"/>
</dbReference>
<keyword evidence="4 8" id="KW-0812">Transmembrane</keyword>
<dbReference type="GO" id="GO:0008360">
    <property type="term" value="P:regulation of cell shape"/>
    <property type="evidence" value="ECO:0007669"/>
    <property type="project" value="UniProtKB-KW"/>
</dbReference>
<name>A0AAE3JBN7_9FIRM</name>
<evidence type="ECO:0000313" key="9">
    <source>
        <dbReference type="EMBL" id="MCC2220991.1"/>
    </source>
</evidence>
<proteinExistence type="inferred from homology"/>
<dbReference type="InterPro" id="IPR007227">
    <property type="entry name" value="Cell_shape_determining_MreD"/>
</dbReference>
<dbReference type="AlphaFoldDB" id="A0AAE3JBN7"/>
<comment type="similarity">
    <text evidence="2">Belongs to the MreD family.</text>
</comment>
<feature type="transmembrane region" description="Helical" evidence="8">
    <location>
        <begin position="28"/>
        <end position="49"/>
    </location>
</feature>